<gene>
    <name evidence="1" type="ORF">S01H4_58943</name>
</gene>
<reference evidence="1" key="1">
    <citation type="journal article" date="2014" name="Front. Microbiol.">
        <title>High frequency of phylogenetically diverse reductive dehalogenase-homologous genes in deep subseafloor sedimentary metagenomes.</title>
        <authorList>
            <person name="Kawai M."/>
            <person name="Futagami T."/>
            <person name="Toyoda A."/>
            <person name="Takaki Y."/>
            <person name="Nishi S."/>
            <person name="Hori S."/>
            <person name="Arai W."/>
            <person name="Tsubouchi T."/>
            <person name="Morono Y."/>
            <person name="Uchiyama I."/>
            <person name="Ito T."/>
            <person name="Fujiyama A."/>
            <person name="Inagaki F."/>
            <person name="Takami H."/>
        </authorList>
    </citation>
    <scope>NUCLEOTIDE SEQUENCE</scope>
    <source>
        <strain evidence="1">Expedition CK06-06</strain>
    </source>
</reference>
<dbReference type="AlphaFoldDB" id="X1EBA4"/>
<dbReference type="EMBL" id="BART01034498">
    <property type="protein sequence ID" value="GAH17645.1"/>
    <property type="molecule type" value="Genomic_DNA"/>
</dbReference>
<comment type="caution">
    <text evidence="1">The sequence shown here is derived from an EMBL/GenBank/DDBJ whole genome shotgun (WGS) entry which is preliminary data.</text>
</comment>
<sequence length="148" mass="16848">MYVPDNQLFTGKDWGVVAPSMEMWPENTSLVPFNVVSYIAARSPMINNSETGLWEISFTLNDKPDYLAFYFLNQDSVKHDNNKNYWFIHTKTESTRIRVLSPAMNIPTITLPETQITAKVEASENATNWAAELTGSGSTTNPKLLRWR</sequence>
<organism evidence="1">
    <name type="scientific">marine sediment metagenome</name>
    <dbReference type="NCBI Taxonomy" id="412755"/>
    <lineage>
        <taxon>unclassified sequences</taxon>
        <taxon>metagenomes</taxon>
        <taxon>ecological metagenomes</taxon>
    </lineage>
</organism>
<accession>X1EBA4</accession>
<proteinExistence type="predicted"/>
<evidence type="ECO:0000313" key="1">
    <source>
        <dbReference type="EMBL" id="GAH17645.1"/>
    </source>
</evidence>
<protein>
    <submittedName>
        <fullName evidence="1">Uncharacterized protein</fullName>
    </submittedName>
</protein>
<name>X1EBA4_9ZZZZ</name>